<dbReference type="InterPro" id="IPR036968">
    <property type="entry name" value="Enolpyruvate_Tfrase_sf"/>
</dbReference>
<dbReference type="InterPro" id="IPR001986">
    <property type="entry name" value="Enolpyruvate_Tfrase_dom"/>
</dbReference>
<keyword evidence="5 12" id="KW-0808">Transferase</keyword>
<dbReference type="PANTHER" id="PTHR43783:SF1">
    <property type="entry name" value="UDP-N-ACETYLGLUCOSAMINE 1-CARBOXYVINYLTRANSFERASE"/>
    <property type="match status" value="1"/>
</dbReference>
<evidence type="ECO:0000256" key="3">
    <source>
        <dbReference type="ARBA" id="ARBA00022490"/>
    </source>
</evidence>
<dbReference type="EMBL" id="FZOJ01000011">
    <property type="protein sequence ID" value="SNS49923.1"/>
    <property type="molecule type" value="Genomic_DNA"/>
</dbReference>
<dbReference type="GO" id="GO:0071555">
    <property type="term" value="P:cell wall organization"/>
    <property type="evidence" value="ECO:0007669"/>
    <property type="project" value="UniProtKB-KW"/>
</dbReference>
<evidence type="ECO:0000256" key="12">
    <source>
        <dbReference type="HAMAP-Rule" id="MF_00111"/>
    </source>
</evidence>
<dbReference type="UniPathway" id="UPA00219"/>
<dbReference type="NCBIfam" id="NF009470">
    <property type="entry name" value="PRK12830.1"/>
    <property type="match status" value="1"/>
</dbReference>
<dbReference type="InterPro" id="IPR013792">
    <property type="entry name" value="RNA3'P_cycl/enolpyr_Trfase_a/b"/>
</dbReference>
<dbReference type="PANTHER" id="PTHR43783">
    <property type="entry name" value="UDP-N-ACETYLGLUCOSAMINE 1-CARBOXYVINYLTRANSFERASE"/>
    <property type="match status" value="1"/>
</dbReference>
<comment type="pathway">
    <text evidence="2 12">Cell wall biogenesis; peptidoglycan biosynthesis.</text>
</comment>
<evidence type="ECO:0000256" key="5">
    <source>
        <dbReference type="ARBA" id="ARBA00022679"/>
    </source>
</evidence>
<dbReference type="EC" id="2.5.1.7" evidence="12"/>
<keyword evidence="15" id="KW-1185">Reference proteome</keyword>
<feature type="binding site" evidence="12">
    <location>
        <position position="305"/>
    </location>
    <ligand>
        <name>UDP-N-acetyl-alpha-D-glucosamine</name>
        <dbReference type="ChEBI" id="CHEBI:57705"/>
    </ligand>
</feature>
<comment type="similarity">
    <text evidence="10 12">Belongs to the EPSP synthase family. MurA subfamily.</text>
</comment>
<feature type="binding site" evidence="12">
    <location>
        <position position="327"/>
    </location>
    <ligand>
        <name>UDP-N-acetyl-alpha-D-glucosamine</name>
        <dbReference type="ChEBI" id="CHEBI:57705"/>
    </ligand>
</feature>
<evidence type="ECO:0000256" key="10">
    <source>
        <dbReference type="ARBA" id="ARBA00038367"/>
    </source>
</evidence>
<evidence type="ECO:0000256" key="4">
    <source>
        <dbReference type="ARBA" id="ARBA00022618"/>
    </source>
</evidence>
<dbReference type="Pfam" id="PF00275">
    <property type="entry name" value="EPSP_synthase"/>
    <property type="match status" value="1"/>
</dbReference>
<dbReference type="HAMAP" id="MF_00111">
    <property type="entry name" value="MurA"/>
    <property type="match status" value="1"/>
</dbReference>
<dbReference type="InterPro" id="IPR050068">
    <property type="entry name" value="MurA_subfamily"/>
</dbReference>
<evidence type="ECO:0000256" key="8">
    <source>
        <dbReference type="ARBA" id="ARBA00023306"/>
    </source>
</evidence>
<feature type="domain" description="Enolpyruvate transferase" evidence="13">
    <location>
        <begin position="6"/>
        <end position="406"/>
    </location>
</feature>
<comment type="subcellular location">
    <subcellularLocation>
        <location evidence="1 12">Cytoplasm</location>
    </subcellularLocation>
</comment>
<dbReference type="SUPFAM" id="SSF55205">
    <property type="entry name" value="EPT/RTPC-like"/>
    <property type="match status" value="1"/>
</dbReference>
<comment type="function">
    <text evidence="12">Cell wall formation. Adds enolpyruvyl to UDP-N-acetylglucosamine.</text>
</comment>
<keyword evidence="8 12" id="KW-0131">Cell cycle</keyword>
<dbReference type="Proteomes" id="UP000198304">
    <property type="component" value="Unassembled WGS sequence"/>
</dbReference>
<comment type="caution">
    <text evidence="12">Lacks conserved residue(s) required for the propagation of feature annotation.</text>
</comment>
<evidence type="ECO:0000256" key="1">
    <source>
        <dbReference type="ARBA" id="ARBA00004496"/>
    </source>
</evidence>
<keyword evidence="4 12" id="KW-0132">Cell division</keyword>
<dbReference type="GO" id="GO:0051301">
    <property type="term" value="P:cell division"/>
    <property type="evidence" value="ECO:0007669"/>
    <property type="project" value="UniProtKB-KW"/>
</dbReference>
<reference evidence="15" key="1">
    <citation type="submission" date="2017-06" db="EMBL/GenBank/DDBJ databases">
        <authorList>
            <person name="Varghese N."/>
            <person name="Submissions S."/>
        </authorList>
    </citation>
    <scope>NUCLEOTIDE SEQUENCE [LARGE SCALE GENOMIC DNA]</scope>
    <source>
        <strain evidence="15">SCA</strain>
    </source>
</reference>
<dbReference type="NCBIfam" id="NF006873">
    <property type="entry name" value="PRK09369.1"/>
    <property type="match status" value="1"/>
</dbReference>
<dbReference type="NCBIfam" id="TIGR01072">
    <property type="entry name" value="murA"/>
    <property type="match status" value="1"/>
</dbReference>
<dbReference type="AlphaFoldDB" id="A0A239F0X7"/>
<dbReference type="GO" id="GO:0019277">
    <property type="term" value="P:UDP-N-acetylgalactosamine biosynthetic process"/>
    <property type="evidence" value="ECO:0007669"/>
    <property type="project" value="InterPro"/>
</dbReference>
<feature type="binding site" evidence="12">
    <location>
        <begin position="122"/>
        <end position="126"/>
    </location>
    <ligand>
        <name>UDP-N-acetyl-alpha-D-glucosamine</name>
        <dbReference type="ChEBI" id="CHEBI:57705"/>
    </ligand>
</feature>
<dbReference type="InterPro" id="IPR005750">
    <property type="entry name" value="UDP_GlcNAc_COvinyl_MurA"/>
</dbReference>
<keyword evidence="12" id="KW-0670">Pyruvate</keyword>
<dbReference type="RefSeq" id="WP_176431359.1">
    <property type="nucleotide sequence ID" value="NZ_FZOJ01000011.1"/>
</dbReference>
<dbReference type="Gene3D" id="3.65.10.10">
    <property type="entry name" value="Enolpyruvate transferase domain"/>
    <property type="match status" value="2"/>
</dbReference>
<keyword evidence="7 12" id="KW-0573">Peptidoglycan synthesis</keyword>
<dbReference type="CDD" id="cd01555">
    <property type="entry name" value="UdpNAET"/>
    <property type="match status" value="1"/>
</dbReference>
<evidence type="ECO:0000313" key="15">
    <source>
        <dbReference type="Proteomes" id="UP000198304"/>
    </source>
</evidence>
<dbReference type="GO" id="GO:0008760">
    <property type="term" value="F:UDP-N-acetylglucosamine 1-carboxyvinyltransferase activity"/>
    <property type="evidence" value="ECO:0007669"/>
    <property type="project" value="UniProtKB-UniRule"/>
</dbReference>
<feature type="binding site" evidence="12">
    <location>
        <begin position="22"/>
        <end position="23"/>
    </location>
    <ligand>
        <name>phosphoenolpyruvate</name>
        <dbReference type="ChEBI" id="CHEBI:58702"/>
    </ligand>
</feature>
<dbReference type="GO" id="GO:0008360">
    <property type="term" value="P:regulation of cell shape"/>
    <property type="evidence" value="ECO:0007669"/>
    <property type="project" value="UniProtKB-KW"/>
</dbReference>
<evidence type="ECO:0000256" key="11">
    <source>
        <dbReference type="ARBA" id="ARBA00047527"/>
    </source>
</evidence>
<accession>A0A239F0X7</accession>
<protein>
    <recommendedName>
        <fullName evidence="12">UDP-N-acetylglucosamine 1-carboxyvinyltransferase</fullName>
        <ecNumber evidence="12">2.5.1.7</ecNumber>
    </recommendedName>
    <alternativeName>
        <fullName evidence="12">Enoylpyruvate transferase</fullName>
    </alternativeName>
    <alternativeName>
        <fullName evidence="12">UDP-N-acetylglucosamine enolpyruvyl transferase</fullName>
        <shortName evidence="12">EPT</shortName>
    </alternativeName>
</protein>
<comment type="catalytic activity">
    <reaction evidence="11 12">
        <text>phosphoenolpyruvate + UDP-N-acetyl-alpha-D-glucosamine = UDP-N-acetyl-3-O-(1-carboxyvinyl)-alpha-D-glucosamine + phosphate</text>
        <dbReference type="Rhea" id="RHEA:18681"/>
        <dbReference type="ChEBI" id="CHEBI:43474"/>
        <dbReference type="ChEBI" id="CHEBI:57705"/>
        <dbReference type="ChEBI" id="CHEBI:58702"/>
        <dbReference type="ChEBI" id="CHEBI:68483"/>
        <dbReference type="EC" id="2.5.1.7"/>
    </reaction>
</comment>
<evidence type="ECO:0000256" key="2">
    <source>
        <dbReference type="ARBA" id="ARBA00004752"/>
    </source>
</evidence>
<feature type="active site" description="Proton donor" evidence="12">
    <location>
        <position position="117"/>
    </location>
</feature>
<feature type="binding site" evidence="12">
    <location>
        <position position="93"/>
    </location>
    <ligand>
        <name>UDP-N-acetyl-alpha-D-glucosamine</name>
        <dbReference type="ChEBI" id="CHEBI:57705"/>
    </ligand>
</feature>
<dbReference type="GO" id="GO:0005737">
    <property type="term" value="C:cytoplasm"/>
    <property type="evidence" value="ECO:0007669"/>
    <property type="project" value="UniProtKB-SubCell"/>
</dbReference>
<dbReference type="FunFam" id="3.65.10.10:FF:000001">
    <property type="entry name" value="UDP-N-acetylglucosamine 1-carboxyvinyltransferase"/>
    <property type="match status" value="1"/>
</dbReference>
<evidence type="ECO:0000256" key="6">
    <source>
        <dbReference type="ARBA" id="ARBA00022960"/>
    </source>
</evidence>
<keyword evidence="6 12" id="KW-0133">Cell shape</keyword>
<name>A0A239F0X7_9FIRM</name>
<evidence type="ECO:0000313" key="14">
    <source>
        <dbReference type="EMBL" id="SNS49923.1"/>
    </source>
</evidence>
<sequence length="423" mass="45629">MAKIVVEKSQPLKGTVRVSGAKNSVLPILAASLLATEKCILEDVPPLRDVDVICEVLTSLGADVKRINREQIEIMSNQIDNFEAPYELVRKMRASFLVMGPLLARMGKARISMPGGCAIGTRPIDLHLKGFKALGAEITLGHGFVEAKADKLIGSKIYLDFPSVGATENIMMAAVLAEGQTIIENAAEEPEITDLANFLNEMGAQIKGAGTDTIKIMGVEKMVGATHTVIPDRVEAGTYMVAAAMTGGNVLVDNVEAEHLKPVIAKLREMDVEIFEEGNGLRVIASGRPKPADIKTLPYPGFPTDMQAQFMALLSIAKGTSVVIETVFENRFMHVSELKRMGVDIKIEGRSAIIEGQEKLTGAPVKATDLRAGAALILAGLVSEGRTEVTNIEHIERGYVDIEKKLRGLGANIYREESQDSQK</sequence>
<keyword evidence="9 12" id="KW-0961">Cell wall biogenesis/degradation</keyword>
<dbReference type="GO" id="GO:0009252">
    <property type="term" value="P:peptidoglycan biosynthetic process"/>
    <property type="evidence" value="ECO:0007669"/>
    <property type="project" value="UniProtKB-UniRule"/>
</dbReference>
<evidence type="ECO:0000256" key="7">
    <source>
        <dbReference type="ARBA" id="ARBA00022984"/>
    </source>
</evidence>
<organism evidence="14 15">
    <name type="scientific">Anaerovirgula multivorans</name>
    <dbReference type="NCBI Taxonomy" id="312168"/>
    <lineage>
        <taxon>Bacteria</taxon>
        <taxon>Bacillati</taxon>
        <taxon>Bacillota</taxon>
        <taxon>Clostridia</taxon>
        <taxon>Peptostreptococcales</taxon>
        <taxon>Natronincolaceae</taxon>
        <taxon>Anaerovirgula</taxon>
    </lineage>
</organism>
<gene>
    <name evidence="12" type="primary">murA</name>
    <name evidence="14" type="ORF">SAMN05446037_1011109</name>
</gene>
<feature type="modified residue" description="2-(S-cysteinyl)pyruvic acid O-phosphothioketal" evidence="12">
    <location>
        <position position="117"/>
    </location>
</feature>
<evidence type="ECO:0000259" key="13">
    <source>
        <dbReference type="Pfam" id="PF00275"/>
    </source>
</evidence>
<evidence type="ECO:0000256" key="9">
    <source>
        <dbReference type="ARBA" id="ARBA00023316"/>
    </source>
</evidence>
<keyword evidence="3 12" id="KW-0963">Cytoplasm</keyword>
<proteinExistence type="inferred from homology"/>